<dbReference type="Proteomes" id="UP001174694">
    <property type="component" value="Unassembled WGS sequence"/>
</dbReference>
<gene>
    <name evidence="1" type="ORF">NKR23_g5909</name>
</gene>
<dbReference type="SUPFAM" id="SSF53474">
    <property type="entry name" value="alpha/beta-Hydrolases"/>
    <property type="match status" value="1"/>
</dbReference>
<name>A0AA38RCB4_9PEZI</name>
<comment type="caution">
    <text evidence="1">The sequence shown here is derived from an EMBL/GenBank/DDBJ whole genome shotgun (WGS) entry which is preliminary data.</text>
</comment>
<evidence type="ECO:0000313" key="1">
    <source>
        <dbReference type="EMBL" id="KAJ9144502.1"/>
    </source>
</evidence>
<sequence>MSPNDRFELLDSTPRSSLTTINIAGFYVYLYGVEELTPEQAEDTVVLFHIHGRTRTYKDAEEIAHHLLEECRKRGPTKKGLVVATLDNRNHGMRTIDDVAIQDWNGGNPRHAQDMLSTLDGIVADVQVVMTFLESYVDGLFRPTEFIATGLSLGGHVTWDVLAKDPRVSKAVIIVGSPDLTSLLLDRLGGYHTVSSVPAGTKEWPKSIERLYLARDESVKTVSGKRILILNGAIDPLVPSKFTHDWVDSFASNNDVTFIEQEDTGHWLSCQMMEKIIDWTLQALA</sequence>
<protein>
    <submittedName>
        <fullName evidence="1">Uncharacterized protein</fullName>
    </submittedName>
</protein>
<dbReference type="InterPro" id="IPR029058">
    <property type="entry name" value="AB_hydrolase_fold"/>
</dbReference>
<proteinExistence type="predicted"/>
<dbReference type="AlphaFoldDB" id="A0AA38RCB4"/>
<dbReference type="PANTHER" id="PTHR22946:SF0">
    <property type="entry name" value="DIENELACTONE HYDROLASE DOMAIN-CONTAINING PROTEIN"/>
    <property type="match status" value="1"/>
</dbReference>
<evidence type="ECO:0000313" key="2">
    <source>
        <dbReference type="Proteomes" id="UP001174694"/>
    </source>
</evidence>
<dbReference type="Gene3D" id="3.40.50.1820">
    <property type="entry name" value="alpha/beta hydrolase"/>
    <property type="match status" value="1"/>
</dbReference>
<reference evidence="1" key="1">
    <citation type="submission" date="2022-07" db="EMBL/GenBank/DDBJ databases">
        <title>Fungi with potential for degradation of polypropylene.</title>
        <authorList>
            <person name="Gostincar C."/>
        </authorList>
    </citation>
    <scope>NUCLEOTIDE SEQUENCE</scope>
    <source>
        <strain evidence="1">EXF-13308</strain>
    </source>
</reference>
<keyword evidence="2" id="KW-1185">Reference proteome</keyword>
<dbReference type="EMBL" id="JANBVO010000016">
    <property type="protein sequence ID" value="KAJ9144502.1"/>
    <property type="molecule type" value="Genomic_DNA"/>
</dbReference>
<accession>A0AA38RCB4</accession>
<organism evidence="1 2">
    <name type="scientific">Pleurostoma richardsiae</name>
    <dbReference type="NCBI Taxonomy" id="41990"/>
    <lineage>
        <taxon>Eukaryota</taxon>
        <taxon>Fungi</taxon>
        <taxon>Dikarya</taxon>
        <taxon>Ascomycota</taxon>
        <taxon>Pezizomycotina</taxon>
        <taxon>Sordariomycetes</taxon>
        <taxon>Sordariomycetidae</taxon>
        <taxon>Calosphaeriales</taxon>
        <taxon>Pleurostomataceae</taxon>
        <taxon>Pleurostoma</taxon>
    </lineage>
</organism>
<dbReference type="PANTHER" id="PTHR22946">
    <property type="entry name" value="DIENELACTONE HYDROLASE DOMAIN-CONTAINING PROTEIN-RELATED"/>
    <property type="match status" value="1"/>
</dbReference>
<dbReference type="InterPro" id="IPR050261">
    <property type="entry name" value="FrsA_esterase"/>
</dbReference>